<reference evidence="3" key="1">
    <citation type="submission" date="2021-05" db="EMBL/GenBank/DDBJ databases">
        <title>The genome of the haptophyte Pavlova lutheri (Diacronema luteri, Pavlovales) - a model for lipid biosynthesis in eukaryotic algae.</title>
        <authorList>
            <person name="Hulatt C.J."/>
            <person name="Posewitz M.C."/>
        </authorList>
    </citation>
    <scope>NUCLEOTIDE SEQUENCE</scope>
    <source>
        <strain evidence="3">NIVA-4/92</strain>
    </source>
</reference>
<dbReference type="OrthoDB" id="411451at2759"/>
<comment type="caution">
    <text evidence="3">The sequence shown here is derived from an EMBL/GenBank/DDBJ whole genome shotgun (WGS) entry which is preliminary data.</text>
</comment>
<gene>
    <name evidence="3" type="ORF">KFE25_008177</name>
</gene>
<protein>
    <recommendedName>
        <fullName evidence="5">Sulfotransferase domain-containing protein</fullName>
    </recommendedName>
</protein>
<dbReference type="EMBL" id="JAGTXO010000007">
    <property type="protein sequence ID" value="KAG8466798.1"/>
    <property type="molecule type" value="Genomic_DNA"/>
</dbReference>
<dbReference type="Gene3D" id="3.40.50.300">
    <property type="entry name" value="P-loop containing nucleotide triphosphate hydrolases"/>
    <property type="match status" value="1"/>
</dbReference>
<feature type="compositionally biased region" description="Basic and acidic residues" evidence="2">
    <location>
        <begin position="98"/>
        <end position="114"/>
    </location>
</feature>
<dbReference type="Proteomes" id="UP000751190">
    <property type="component" value="Unassembled WGS sequence"/>
</dbReference>
<dbReference type="PANTHER" id="PTHR10605">
    <property type="entry name" value="HEPARAN SULFATE SULFOTRANSFERASE"/>
    <property type="match status" value="1"/>
</dbReference>
<feature type="region of interest" description="Disordered" evidence="2">
    <location>
        <begin position="653"/>
        <end position="678"/>
    </location>
</feature>
<evidence type="ECO:0000256" key="2">
    <source>
        <dbReference type="SAM" id="MobiDB-lite"/>
    </source>
</evidence>
<feature type="region of interest" description="Disordered" evidence="2">
    <location>
        <begin position="160"/>
        <end position="196"/>
    </location>
</feature>
<sequence length="721" mass="77071">MRGVHALGFGVILAAVCTPLALLCWGGGRLSDVAVNARPVQSLLVPRAELAAAAGARAAPAGAASARELIGTARVSVVVPTASDARAAVAAAEAGRAEHSAADGARGAHPEAGRDGASGTPASDRAQVGGAHMRVGAAGDVVGRSERAGGASAAAARADAGGARALTQPARAAEPSSAARASASTAAQPAPGGARVKLQPTRAEAQFHSALMALRDETTGPFADPHALAGAAPRARDSIGGFPFLLLLGTSKGGSTFLFGCMEAAFHPRVACGADDASEWSRERCGARRFVLAALRLTLVLHKRPRVLVPPGALSLRLNPIKENYVLNKGMYRGPLVQPERTRFYRGPSLPLFLWEARNQRVHREPARVNAWLDLALRRCAASIGAKERCPVREMRDLRRPYAWRGLASARAGEACGFVRASPLDDAAHANASVGRLCAHRGGAYAEHVFSDLRAFARAPDGDAPPTRPWESRLLSLDGCPYNLGSARAPAIVHSMLARGAVAAAMRFIVLLREPVDRAYSEWGMTHRWRAGMHMGGRFESHARDQVRALEACAGGKMRTLVRGELPDAQFAALYDACIAADFYSYIHNSLYGLHLRNWMRSFRADAFLLIETEAMARMRPAQLLRRIADFAGLHFDPIAALDAGPFATHVNSSCSPRPRTRRAPNLKADGSTRTPVDDATRQRLRDFFYQGARPWMHMIPPPQLVAHQREVRAGARSRKR</sequence>
<evidence type="ECO:0000313" key="4">
    <source>
        <dbReference type="Proteomes" id="UP000751190"/>
    </source>
</evidence>
<keyword evidence="1" id="KW-0808">Transferase</keyword>
<dbReference type="SUPFAM" id="SSF52540">
    <property type="entry name" value="P-loop containing nucleoside triphosphate hydrolases"/>
    <property type="match status" value="1"/>
</dbReference>
<feature type="compositionally biased region" description="Low complexity" evidence="2">
    <location>
        <begin position="160"/>
        <end position="194"/>
    </location>
</feature>
<dbReference type="GO" id="GO:0008467">
    <property type="term" value="F:[heparan sulfate]-glucosamine 3-sulfotransferase activity"/>
    <property type="evidence" value="ECO:0007669"/>
    <property type="project" value="TreeGrafter"/>
</dbReference>
<dbReference type="InterPro" id="IPR037359">
    <property type="entry name" value="NST/OST"/>
</dbReference>
<organism evidence="3 4">
    <name type="scientific">Diacronema lutheri</name>
    <name type="common">Unicellular marine alga</name>
    <name type="synonym">Monochrysis lutheri</name>
    <dbReference type="NCBI Taxonomy" id="2081491"/>
    <lineage>
        <taxon>Eukaryota</taxon>
        <taxon>Haptista</taxon>
        <taxon>Haptophyta</taxon>
        <taxon>Pavlovophyceae</taxon>
        <taxon>Pavlovales</taxon>
        <taxon>Pavlovaceae</taxon>
        <taxon>Diacronema</taxon>
    </lineage>
</organism>
<feature type="region of interest" description="Disordered" evidence="2">
    <location>
        <begin position="98"/>
        <end position="128"/>
    </location>
</feature>
<evidence type="ECO:0000313" key="3">
    <source>
        <dbReference type="EMBL" id="KAG8466798.1"/>
    </source>
</evidence>
<accession>A0A8J5XL31</accession>
<keyword evidence="4" id="KW-1185">Reference proteome</keyword>
<evidence type="ECO:0000256" key="1">
    <source>
        <dbReference type="ARBA" id="ARBA00022679"/>
    </source>
</evidence>
<name>A0A8J5XL31_DIALT</name>
<dbReference type="AlphaFoldDB" id="A0A8J5XL31"/>
<proteinExistence type="predicted"/>
<dbReference type="InterPro" id="IPR027417">
    <property type="entry name" value="P-loop_NTPase"/>
</dbReference>
<evidence type="ECO:0008006" key="5">
    <source>
        <dbReference type="Google" id="ProtNLM"/>
    </source>
</evidence>
<dbReference type="PANTHER" id="PTHR10605:SF72">
    <property type="entry name" value="HEPARAN SULFATE 3-O SULFOTRANSFERASE-B, ISOFORM A"/>
    <property type="match status" value="1"/>
</dbReference>